<accession>A0ABD0KTC0</accession>
<sequence length="93" mass="10200">MLLKPRAKGEPGYDQSTELHTPTFSSVYLPNVMHVRTLLSPLTYNASPTSVADGLQACLKLHVPNWVLGGWKLGEGGKESTTERTSVLKFCQI</sequence>
<dbReference type="Proteomes" id="UP001519460">
    <property type="component" value="Unassembled WGS sequence"/>
</dbReference>
<dbReference type="AlphaFoldDB" id="A0ABD0KTC0"/>
<reference evidence="1 2" key="1">
    <citation type="journal article" date="2023" name="Sci. Data">
        <title>Genome assembly of the Korean intertidal mud-creeper Batillaria attramentaria.</title>
        <authorList>
            <person name="Patra A.K."/>
            <person name="Ho P.T."/>
            <person name="Jun S."/>
            <person name="Lee S.J."/>
            <person name="Kim Y."/>
            <person name="Won Y.J."/>
        </authorList>
    </citation>
    <scope>NUCLEOTIDE SEQUENCE [LARGE SCALE GENOMIC DNA]</scope>
    <source>
        <strain evidence="1">Wonlab-2016</strain>
    </source>
</reference>
<protein>
    <submittedName>
        <fullName evidence="1">Uncharacterized protein</fullName>
    </submittedName>
</protein>
<evidence type="ECO:0000313" key="1">
    <source>
        <dbReference type="EMBL" id="KAK7490228.1"/>
    </source>
</evidence>
<gene>
    <name evidence="1" type="ORF">BaRGS_00018573</name>
</gene>
<keyword evidence="2" id="KW-1185">Reference proteome</keyword>
<comment type="caution">
    <text evidence="1">The sequence shown here is derived from an EMBL/GenBank/DDBJ whole genome shotgun (WGS) entry which is preliminary data.</text>
</comment>
<name>A0ABD0KTC0_9CAEN</name>
<evidence type="ECO:0000313" key="2">
    <source>
        <dbReference type="Proteomes" id="UP001519460"/>
    </source>
</evidence>
<proteinExistence type="predicted"/>
<dbReference type="EMBL" id="JACVVK020000129">
    <property type="protein sequence ID" value="KAK7490228.1"/>
    <property type="molecule type" value="Genomic_DNA"/>
</dbReference>
<organism evidence="1 2">
    <name type="scientific">Batillaria attramentaria</name>
    <dbReference type="NCBI Taxonomy" id="370345"/>
    <lineage>
        <taxon>Eukaryota</taxon>
        <taxon>Metazoa</taxon>
        <taxon>Spiralia</taxon>
        <taxon>Lophotrochozoa</taxon>
        <taxon>Mollusca</taxon>
        <taxon>Gastropoda</taxon>
        <taxon>Caenogastropoda</taxon>
        <taxon>Sorbeoconcha</taxon>
        <taxon>Cerithioidea</taxon>
        <taxon>Batillariidae</taxon>
        <taxon>Batillaria</taxon>
    </lineage>
</organism>